<evidence type="ECO:0000313" key="3">
    <source>
        <dbReference type="Proteomes" id="UP000198736"/>
    </source>
</evidence>
<dbReference type="STRING" id="1742973.COMA2_110133"/>
<reference evidence="3" key="1">
    <citation type="submission" date="2015-10" db="EMBL/GenBank/DDBJ databases">
        <authorList>
            <person name="Luecker S."/>
            <person name="Luecker S."/>
        </authorList>
    </citation>
    <scope>NUCLEOTIDE SEQUENCE [LARGE SCALE GENOMIC DNA]</scope>
</reference>
<dbReference type="EMBL" id="CZPZ01000003">
    <property type="protein sequence ID" value="CUS32869.1"/>
    <property type="molecule type" value="Genomic_DNA"/>
</dbReference>
<organism evidence="2 3">
    <name type="scientific">Candidatus Nitrospira nitrificans</name>
    <dbReference type="NCBI Taxonomy" id="1742973"/>
    <lineage>
        <taxon>Bacteria</taxon>
        <taxon>Pseudomonadati</taxon>
        <taxon>Nitrospirota</taxon>
        <taxon>Nitrospiria</taxon>
        <taxon>Nitrospirales</taxon>
        <taxon>Nitrospiraceae</taxon>
        <taxon>Nitrospira</taxon>
    </lineage>
</organism>
<accession>A0A0S4L5Q7</accession>
<evidence type="ECO:0000313" key="2">
    <source>
        <dbReference type="EMBL" id="CUS32869.1"/>
    </source>
</evidence>
<name>A0A0S4L5Q7_9BACT</name>
<proteinExistence type="predicted"/>
<feature type="region of interest" description="Disordered" evidence="1">
    <location>
        <begin position="70"/>
        <end position="95"/>
    </location>
</feature>
<dbReference type="AlphaFoldDB" id="A0A0S4L5Q7"/>
<gene>
    <name evidence="2" type="ORF">COMA2_110133</name>
</gene>
<keyword evidence="3" id="KW-1185">Reference proteome</keyword>
<dbReference type="Proteomes" id="UP000198736">
    <property type="component" value="Unassembled WGS sequence"/>
</dbReference>
<evidence type="ECO:0000256" key="1">
    <source>
        <dbReference type="SAM" id="MobiDB-lite"/>
    </source>
</evidence>
<sequence length="95" mass="10145">MKALARYSTRYTFSLSCSTSVVPASLSGLYCPVAQPARNMANTRRAGTHNLKAIVPRYISILGGYRSETVTRGQQRPYSPTSVSTGSSLNLGGGE</sequence>
<protein>
    <submittedName>
        <fullName evidence="2">Uncharacterized protein</fullName>
    </submittedName>
</protein>